<evidence type="ECO:0000313" key="2">
    <source>
        <dbReference type="EMBL" id="RMX43645.1"/>
    </source>
</evidence>
<dbReference type="AlphaFoldDB" id="A0A3M6TQF0"/>
<sequence>MKLYADATRNAATSPIKLGDTVLVANDAKGKLTPPFDPRPLIIVDKKGSMLTAADHDKTVTRNSSHFKLLPEQDTSVEGVPTSHENAAASRSYPTRVRRPPCRFQDQCLDKMDTNPT</sequence>
<feature type="region of interest" description="Disordered" evidence="1">
    <location>
        <begin position="71"/>
        <end position="98"/>
    </location>
</feature>
<evidence type="ECO:0000313" key="3">
    <source>
        <dbReference type="Proteomes" id="UP000275408"/>
    </source>
</evidence>
<reference evidence="2 3" key="1">
    <citation type="journal article" date="2018" name="Sci. Rep.">
        <title>Comparative analysis of the Pocillopora damicornis genome highlights role of immune system in coral evolution.</title>
        <authorList>
            <person name="Cunning R."/>
            <person name="Bay R.A."/>
            <person name="Gillette P."/>
            <person name="Baker A.C."/>
            <person name="Traylor-Knowles N."/>
        </authorList>
    </citation>
    <scope>NUCLEOTIDE SEQUENCE [LARGE SCALE GENOMIC DNA]</scope>
    <source>
        <strain evidence="2">RSMAS</strain>
        <tissue evidence="2">Whole animal</tissue>
    </source>
</reference>
<protein>
    <submittedName>
        <fullName evidence="2">Uncharacterized protein</fullName>
    </submittedName>
</protein>
<organism evidence="2 3">
    <name type="scientific">Pocillopora damicornis</name>
    <name type="common">Cauliflower coral</name>
    <name type="synonym">Millepora damicornis</name>
    <dbReference type="NCBI Taxonomy" id="46731"/>
    <lineage>
        <taxon>Eukaryota</taxon>
        <taxon>Metazoa</taxon>
        <taxon>Cnidaria</taxon>
        <taxon>Anthozoa</taxon>
        <taxon>Hexacorallia</taxon>
        <taxon>Scleractinia</taxon>
        <taxon>Astrocoeniina</taxon>
        <taxon>Pocilloporidae</taxon>
        <taxon>Pocillopora</taxon>
    </lineage>
</organism>
<accession>A0A3M6TQF0</accession>
<proteinExistence type="predicted"/>
<dbReference type="EMBL" id="RCHS01003157">
    <property type="protein sequence ID" value="RMX43645.1"/>
    <property type="molecule type" value="Genomic_DNA"/>
</dbReference>
<keyword evidence="3" id="KW-1185">Reference proteome</keyword>
<evidence type="ECO:0000256" key="1">
    <source>
        <dbReference type="SAM" id="MobiDB-lite"/>
    </source>
</evidence>
<gene>
    <name evidence="2" type="ORF">pdam_00023386</name>
</gene>
<dbReference type="Proteomes" id="UP000275408">
    <property type="component" value="Unassembled WGS sequence"/>
</dbReference>
<comment type="caution">
    <text evidence="2">The sequence shown here is derived from an EMBL/GenBank/DDBJ whole genome shotgun (WGS) entry which is preliminary data.</text>
</comment>
<name>A0A3M6TQF0_POCDA</name>